<dbReference type="FunCoup" id="A7RVK6">
    <property type="interactions" value="8"/>
</dbReference>
<dbReference type="Pfam" id="PF00505">
    <property type="entry name" value="HMG_box"/>
    <property type="match status" value="1"/>
</dbReference>
<evidence type="ECO:0000256" key="4">
    <source>
        <dbReference type="ARBA" id="ARBA00022782"/>
    </source>
</evidence>
<evidence type="ECO:0000256" key="6">
    <source>
        <dbReference type="ARBA" id="ARBA00022928"/>
    </source>
</evidence>
<evidence type="ECO:0000256" key="9">
    <source>
        <dbReference type="ARBA" id="ARBA00023163"/>
    </source>
</evidence>
<dbReference type="CDD" id="cd22004">
    <property type="entry name" value="HMG-box_SOX"/>
    <property type="match status" value="1"/>
</dbReference>
<keyword evidence="9" id="KW-0804">Transcription</keyword>
<dbReference type="InterPro" id="IPR036910">
    <property type="entry name" value="HMG_box_dom_sf"/>
</dbReference>
<dbReference type="STRING" id="45351.A7RVK6"/>
<dbReference type="PANTHER" id="PTHR10270">
    <property type="entry name" value="SOX TRANSCRIPTION FACTOR"/>
    <property type="match status" value="1"/>
</dbReference>
<evidence type="ECO:0000256" key="3">
    <source>
        <dbReference type="ARBA" id="ARBA00019052"/>
    </source>
</evidence>
<dbReference type="eggNOG" id="KOG0527">
    <property type="taxonomic scope" value="Eukaryota"/>
</dbReference>
<keyword evidence="10 13" id="KW-0539">Nucleus</keyword>
<keyword evidence="6" id="KW-0726">Sexual differentiation</keyword>
<protein>
    <recommendedName>
        <fullName evidence="3">Sex-determining region Y protein</fullName>
    </recommendedName>
    <alternativeName>
        <fullName evidence="11">Testis-determining factor</fullName>
    </alternativeName>
</protein>
<keyword evidence="5" id="KW-0112">Calmodulin-binding</keyword>
<evidence type="ECO:0000313" key="16">
    <source>
        <dbReference type="EMBL" id="EDO44399.1"/>
    </source>
</evidence>
<evidence type="ECO:0000256" key="12">
    <source>
        <dbReference type="ARBA" id="ARBA00045821"/>
    </source>
</evidence>
<dbReference type="OMA" id="WANESRE"/>
<keyword evidence="17" id="KW-1185">Reference proteome</keyword>
<evidence type="ECO:0000256" key="8">
    <source>
        <dbReference type="ARBA" id="ARBA00023159"/>
    </source>
</evidence>
<reference evidence="16 17" key="1">
    <citation type="journal article" date="2007" name="Science">
        <title>Sea anemone genome reveals ancestral eumetazoan gene repertoire and genomic organization.</title>
        <authorList>
            <person name="Putnam N.H."/>
            <person name="Srivastava M."/>
            <person name="Hellsten U."/>
            <person name="Dirks B."/>
            <person name="Chapman J."/>
            <person name="Salamov A."/>
            <person name="Terry A."/>
            <person name="Shapiro H."/>
            <person name="Lindquist E."/>
            <person name="Kapitonov V.V."/>
            <person name="Jurka J."/>
            <person name="Genikhovich G."/>
            <person name="Grigoriev I.V."/>
            <person name="Lucas S.M."/>
            <person name="Steele R.E."/>
            <person name="Finnerty J.R."/>
            <person name="Technau U."/>
            <person name="Martindale M.Q."/>
            <person name="Rokhsar D.S."/>
        </authorList>
    </citation>
    <scope>NUCLEOTIDE SEQUENCE [LARGE SCALE GENOMIC DNA]</scope>
    <source>
        <strain evidence="17">CH2 X CH6</strain>
    </source>
</reference>
<dbReference type="GO" id="GO:0016607">
    <property type="term" value="C:nuclear speck"/>
    <property type="evidence" value="ECO:0007669"/>
    <property type="project" value="UniProtKB-SubCell"/>
</dbReference>
<dbReference type="InParanoid" id="A7RVK6"/>
<dbReference type="SMART" id="SM00398">
    <property type="entry name" value="HMG"/>
    <property type="match status" value="1"/>
</dbReference>
<keyword evidence="7 13" id="KW-0238">DNA-binding</keyword>
<dbReference type="GO" id="GO:0005516">
    <property type="term" value="F:calmodulin binding"/>
    <property type="evidence" value="ECO:0007669"/>
    <property type="project" value="UniProtKB-KW"/>
</dbReference>
<dbReference type="FunFam" id="1.10.30.10:FF:000002">
    <property type="entry name" value="transcription factor Sox-2"/>
    <property type="match status" value="1"/>
</dbReference>
<feature type="compositionally biased region" description="Basic residues" evidence="14">
    <location>
        <begin position="66"/>
        <end position="86"/>
    </location>
</feature>
<evidence type="ECO:0000256" key="14">
    <source>
        <dbReference type="SAM" id="MobiDB-lite"/>
    </source>
</evidence>
<dbReference type="SUPFAM" id="SSF47095">
    <property type="entry name" value="HMG-box"/>
    <property type="match status" value="1"/>
</dbReference>
<evidence type="ECO:0000256" key="1">
    <source>
        <dbReference type="ARBA" id="ARBA00004324"/>
    </source>
</evidence>
<keyword evidence="4" id="KW-0221">Differentiation</keyword>
<dbReference type="GO" id="GO:0030154">
    <property type="term" value="P:cell differentiation"/>
    <property type="evidence" value="ECO:0007669"/>
    <property type="project" value="UniProtKB-KW"/>
</dbReference>
<feature type="region of interest" description="Disordered" evidence="14">
    <location>
        <begin position="60"/>
        <end position="86"/>
    </location>
</feature>
<name>A7RVK6_NEMVE</name>
<dbReference type="PANTHER" id="PTHR10270:SF161">
    <property type="entry name" value="SEX-DETERMINING REGION Y PROTEIN"/>
    <property type="match status" value="1"/>
</dbReference>
<evidence type="ECO:0000256" key="11">
    <source>
        <dbReference type="ARBA" id="ARBA00032498"/>
    </source>
</evidence>
<evidence type="ECO:0000256" key="10">
    <source>
        <dbReference type="ARBA" id="ARBA00023242"/>
    </source>
</evidence>
<evidence type="ECO:0000313" key="17">
    <source>
        <dbReference type="Proteomes" id="UP000001593"/>
    </source>
</evidence>
<dbReference type="PhylomeDB" id="A7RVK6"/>
<accession>A7RVK6</accession>
<sequence length="86" mass="10581">MNVIASQDHVKRPLNSFMVWAKEKRRAMNRENPKMRNAEISKILGDEWRKMPESEKLPYTEEALRLRRQHKVDHPNYRYKPRRKHK</sequence>
<dbReference type="GO" id="GO:0003677">
    <property type="term" value="F:DNA binding"/>
    <property type="evidence" value="ECO:0007669"/>
    <property type="project" value="UniProtKB-UniRule"/>
</dbReference>
<feature type="DNA-binding region" description="HMG box" evidence="13">
    <location>
        <begin position="10"/>
        <end position="78"/>
    </location>
</feature>
<dbReference type="HOGENOM" id="CLU_082854_5_1_1"/>
<proteinExistence type="inferred from homology"/>
<dbReference type="InterPro" id="IPR050140">
    <property type="entry name" value="SRY-related_HMG-box_TF-like"/>
</dbReference>
<organism evidence="16 17">
    <name type="scientific">Nematostella vectensis</name>
    <name type="common">Starlet sea anemone</name>
    <dbReference type="NCBI Taxonomy" id="45351"/>
    <lineage>
        <taxon>Eukaryota</taxon>
        <taxon>Metazoa</taxon>
        <taxon>Cnidaria</taxon>
        <taxon>Anthozoa</taxon>
        <taxon>Hexacorallia</taxon>
        <taxon>Actiniaria</taxon>
        <taxon>Edwardsiidae</taxon>
        <taxon>Nematostella</taxon>
    </lineage>
</organism>
<gene>
    <name evidence="16" type="ORF">NEMVEDRAFT_v1g94880</name>
</gene>
<dbReference type="GO" id="GO:0007548">
    <property type="term" value="P:sex differentiation"/>
    <property type="evidence" value="ECO:0007669"/>
    <property type="project" value="UniProtKB-KW"/>
</dbReference>
<comment type="similarity">
    <text evidence="2">Belongs to the SRY family.</text>
</comment>
<dbReference type="Gene3D" id="1.10.30.10">
    <property type="entry name" value="High mobility group box domain"/>
    <property type="match status" value="1"/>
</dbReference>
<evidence type="ECO:0000256" key="13">
    <source>
        <dbReference type="PROSITE-ProRule" id="PRU00267"/>
    </source>
</evidence>
<comment type="subcellular location">
    <subcellularLocation>
        <location evidence="1">Nucleus speckle</location>
    </subcellularLocation>
</comment>
<evidence type="ECO:0000256" key="2">
    <source>
        <dbReference type="ARBA" id="ARBA00005998"/>
    </source>
</evidence>
<evidence type="ECO:0000256" key="7">
    <source>
        <dbReference type="ARBA" id="ARBA00023125"/>
    </source>
</evidence>
<feature type="domain" description="HMG box" evidence="15">
    <location>
        <begin position="10"/>
        <end position="78"/>
    </location>
</feature>
<dbReference type="InterPro" id="IPR009071">
    <property type="entry name" value="HMG_box_dom"/>
</dbReference>
<evidence type="ECO:0000256" key="5">
    <source>
        <dbReference type="ARBA" id="ARBA00022860"/>
    </source>
</evidence>
<feature type="non-terminal residue" evidence="16">
    <location>
        <position position="86"/>
    </location>
</feature>
<keyword evidence="8" id="KW-0010">Activator</keyword>
<dbReference type="Proteomes" id="UP000001593">
    <property type="component" value="Unassembled WGS sequence"/>
</dbReference>
<dbReference type="PROSITE" id="PS50118">
    <property type="entry name" value="HMG_BOX_2"/>
    <property type="match status" value="1"/>
</dbReference>
<evidence type="ECO:0000259" key="15">
    <source>
        <dbReference type="PROSITE" id="PS50118"/>
    </source>
</evidence>
<comment type="function">
    <text evidence="12">Transcriptional regulator that controls a genetic switch in male development. It is necessary and sufficient for initiating male sex determination by directing the development of supporting cell precursors (pre-Sertoli cells) as Sertoli rather than granulosa cells. Involved in different aspects of gene regulation including promoter activation or repression. Binds to the DNA consensus sequence 5'-[AT]AACAA[AT]-3'. SRY HMG box recognizes DNA by partial intercalation in the minor groove and promotes DNA bending. Also involved in pre-mRNA splicing. In male adult brain involved in the maintenance of motor functions of dopaminergic neurons.</text>
</comment>
<dbReference type="AlphaFoldDB" id="A7RVK6"/>
<dbReference type="EMBL" id="DS469544">
    <property type="protein sequence ID" value="EDO44399.1"/>
    <property type="molecule type" value="Genomic_DNA"/>
</dbReference>
<dbReference type="GO" id="GO:0006357">
    <property type="term" value="P:regulation of transcription by RNA polymerase II"/>
    <property type="evidence" value="ECO:0007669"/>
    <property type="project" value="UniProtKB-ARBA"/>
</dbReference>